<dbReference type="GO" id="GO:0070475">
    <property type="term" value="P:rRNA base methylation"/>
    <property type="evidence" value="ECO:0007669"/>
    <property type="project" value="TreeGrafter"/>
</dbReference>
<organism evidence="15">
    <name type="scientific">Candidatus Thiocaldithrix dubininis</name>
    <dbReference type="NCBI Taxonomy" id="3080823"/>
    <lineage>
        <taxon>Bacteria</taxon>
        <taxon>Pseudomonadati</taxon>
        <taxon>Pseudomonadota</taxon>
        <taxon>Gammaproteobacteria</taxon>
        <taxon>Thiotrichales</taxon>
        <taxon>Thiotrichaceae</taxon>
        <taxon>Candidatus Thiocaldithrix</taxon>
    </lineage>
</organism>
<keyword evidence="7 12" id="KW-0489">Methyltransferase</keyword>
<evidence type="ECO:0000256" key="3">
    <source>
        <dbReference type="ARBA" id="ARBA00012328"/>
    </source>
</evidence>
<dbReference type="EC" id="2.1.1.193" evidence="3 12"/>
<reference evidence="15" key="1">
    <citation type="journal article" date="2023" name="Int. J. Mol. Sci.">
        <title>Metagenomics Revealed a New Genus 'Candidatus Thiocaldithrix dubininis' gen. nov., sp. nov. and a New Species 'Candidatus Thiothrix putei' sp. nov. in the Family Thiotrichaceae, Some Members of Which Have Traits of Both Na+- and H+-Motive Energetics.</title>
        <authorList>
            <person name="Ravin N.V."/>
            <person name="Muntyan M.S."/>
            <person name="Smolyakov D.D."/>
            <person name="Rudenko T.S."/>
            <person name="Beletsky A.V."/>
            <person name="Mardanov A.V."/>
            <person name="Grabovich M.Y."/>
        </authorList>
    </citation>
    <scope>NUCLEOTIDE SEQUENCE</scope>
    <source>
        <strain evidence="15">GKL-01</strain>
    </source>
</reference>
<dbReference type="CDD" id="cd18084">
    <property type="entry name" value="RsmE-like"/>
    <property type="match status" value="1"/>
</dbReference>
<comment type="catalytic activity">
    <reaction evidence="11 12">
        <text>uridine(1498) in 16S rRNA + S-adenosyl-L-methionine = N(3)-methyluridine(1498) in 16S rRNA + S-adenosyl-L-homocysteine + H(+)</text>
        <dbReference type="Rhea" id="RHEA:42920"/>
        <dbReference type="Rhea" id="RHEA-COMP:10283"/>
        <dbReference type="Rhea" id="RHEA-COMP:10284"/>
        <dbReference type="ChEBI" id="CHEBI:15378"/>
        <dbReference type="ChEBI" id="CHEBI:57856"/>
        <dbReference type="ChEBI" id="CHEBI:59789"/>
        <dbReference type="ChEBI" id="CHEBI:65315"/>
        <dbReference type="ChEBI" id="CHEBI:74502"/>
        <dbReference type="EC" id="2.1.1.193"/>
    </reaction>
</comment>
<comment type="subcellular location">
    <subcellularLocation>
        <location evidence="1 12">Cytoplasm</location>
    </subcellularLocation>
</comment>
<evidence type="ECO:0000259" key="13">
    <source>
        <dbReference type="Pfam" id="PF04452"/>
    </source>
</evidence>
<evidence type="ECO:0000256" key="9">
    <source>
        <dbReference type="ARBA" id="ARBA00022691"/>
    </source>
</evidence>
<dbReference type="InterPro" id="IPR029028">
    <property type="entry name" value="Alpha/beta_knot_MTases"/>
</dbReference>
<dbReference type="Pfam" id="PF20260">
    <property type="entry name" value="PUA_4"/>
    <property type="match status" value="1"/>
</dbReference>
<keyword evidence="5 12" id="KW-0963">Cytoplasm</keyword>
<dbReference type="KEGG" id="tdu:QJT80_02105"/>
<dbReference type="InterPro" id="IPR015947">
    <property type="entry name" value="PUA-like_sf"/>
</dbReference>
<evidence type="ECO:0000313" key="15">
    <source>
        <dbReference type="EMBL" id="WGZ91276.1"/>
    </source>
</evidence>
<evidence type="ECO:0000259" key="14">
    <source>
        <dbReference type="Pfam" id="PF20260"/>
    </source>
</evidence>
<protein>
    <recommendedName>
        <fullName evidence="4 12">Ribosomal RNA small subunit methyltransferase E</fullName>
        <ecNumber evidence="3 12">2.1.1.193</ecNumber>
    </recommendedName>
</protein>
<evidence type="ECO:0000256" key="2">
    <source>
        <dbReference type="ARBA" id="ARBA00005528"/>
    </source>
</evidence>
<dbReference type="PANTHER" id="PTHR30027">
    <property type="entry name" value="RIBOSOMAL RNA SMALL SUBUNIT METHYLTRANSFERASE E"/>
    <property type="match status" value="1"/>
</dbReference>
<proteinExistence type="inferred from homology"/>
<dbReference type="GO" id="GO:0005737">
    <property type="term" value="C:cytoplasm"/>
    <property type="evidence" value="ECO:0007669"/>
    <property type="project" value="UniProtKB-SubCell"/>
</dbReference>
<keyword evidence="8 12" id="KW-0808">Transferase</keyword>
<dbReference type="PANTHER" id="PTHR30027:SF3">
    <property type="entry name" value="16S RRNA (URACIL(1498)-N(3))-METHYLTRANSFERASE"/>
    <property type="match status" value="1"/>
</dbReference>
<name>A0AA95KFW0_9GAMM</name>
<dbReference type="Proteomes" id="UP001300672">
    <property type="component" value="Chromosome"/>
</dbReference>
<evidence type="ECO:0000256" key="8">
    <source>
        <dbReference type="ARBA" id="ARBA00022679"/>
    </source>
</evidence>
<comment type="function">
    <text evidence="10 12">Specifically methylates the N3 position of the uracil ring of uridine 1498 (m3U1498) in 16S rRNA. Acts on the fully assembled 30S ribosomal subunit.</text>
</comment>
<dbReference type="NCBIfam" id="NF008692">
    <property type="entry name" value="PRK11713.1-5"/>
    <property type="match status" value="1"/>
</dbReference>
<comment type="similarity">
    <text evidence="2 12">Belongs to the RNA methyltransferase RsmE family.</text>
</comment>
<dbReference type="InterPro" id="IPR046886">
    <property type="entry name" value="RsmE_MTase_dom"/>
</dbReference>
<keyword evidence="6 12" id="KW-0698">rRNA processing</keyword>
<accession>A0AA95KFW0</accession>
<reference evidence="15" key="2">
    <citation type="submission" date="2023-04" db="EMBL/GenBank/DDBJ databases">
        <authorList>
            <person name="Beletskiy A.V."/>
            <person name="Mardanov A.V."/>
            <person name="Ravin N.V."/>
        </authorList>
    </citation>
    <scope>NUCLEOTIDE SEQUENCE</scope>
    <source>
        <strain evidence="15">GKL-01</strain>
    </source>
</reference>
<evidence type="ECO:0000256" key="1">
    <source>
        <dbReference type="ARBA" id="ARBA00004496"/>
    </source>
</evidence>
<dbReference type="InterPro" id="IPR046887">
    <property type="entry name" value="RsmE_PUA-like"/>
</dbReference>
<gene>
    <name evidence="15" type="ORF">QJT80_02105</name>
</gene>
<feature type="domain" description="Ribosomal RNA small subunit methyltransferase E PUA-like" evidence="14">
    <location>
        <begin position="20"/>
        <end position="66"/>
    </location>
</feature>
<dbReference type="NCBIfam" id="TIGR00046">
    <property type="entry name" value="RsmE family RNA methyltransferase"/>
    <property type="match status" value="1"/>
</dbReference>
<evidence type="ECO:0000256" key="11">
    <source>
        <dbReference type="ARBA" id="ARBA00047944"/>
    </source>
</evidence>
<dbReference type="Pfam" id="PF04452">
    <property type="entry name" value="Methyltrans_RNA"/>
    <property type="match status" value="1"/>
</dbReference>
<feature type="domain" description="Ribosomal RNA small subunit methyltransferase E methyltransferase" evidence="13">
    <location>
        <begin position="75"/>
        <end position="237"/>
    </location>
</feature>
<sequence length="243" mass="26728">MRIPRFYCPIALSVNSSVNLPENTFRHAIQVLRLNLGEALIVFNGQGGEYLATIDSISKRGASVVIQQYQTGVSESPLNLTLAQAIIKPDKMDFALQKAVELGVSAIQPLFTERSVVRLNKESLEKKHSHWQGIIIAACEQSGRCIVPVLKPSLYLEDYLNETQTTQRLILVPGDYPKIKQLPPPEHNEIELVIGPEGGFSESEVQLSLQAGLQAISLGSRILRAETATLTSLALLQQQFGDL</sequence>
<evidence type="ECO:0000256" key="5">
    <source>
        <dbReference type="ARBA" id="ARBA00022490"/>
    </source>
</evidence>
<evidence type="ECO:0000256" key="6">
    <source>
        <dbReference type="ARBA" id="ARBA00022552"/>
    </source>
</evidence>
<evidence type="ECO:0000256" key="10">
    <source>
        <dbReference type="ARBA" id="ARBA00025699"/>
    </source>
</evidence>
<dbReference type="GO" id="GO:0070042">
    <property type="term" value="F:rRNA (uridine-N3-)-methyltransferase activity"/>
    <property type="evidence" value="ECO:0007669"/>
    <property type="project" value="TreeGrafter"/>
</dbReference>
<dbReference type="Gene3D" id="2.40.240.20">
    <property type="entry name" value="Hypothetical PUA domain-like, domain 1"/>
    <property type="match status" value="1"/>
</dbReference>
<dbReference type="EMBL" id="CP124755">
    <property type="protein sequence ID" value="WGZ91276.1"/>
    <property type="molecule type" value="Genomic_DNA"/>
</dbReference>
<keyword evidence="9 12" id="KW-0949">S-adenosyl-L-methionine</keyword>
<dbReference type="InterPro" id="IPR006700">
    <property type="entry name" value="RsmE"/>
</dbReference>
<evidence type="ECO:0000256" key="4">
    <source>
        <dbReference type="ARBA" id="ARBA00013673"/>
    </source>
</evidence>
<dbReference type="SUPFAM" id="SSF88697">
    <property type="entry name" value="PUA domain-like"/>
    <property type="match status" value="1"/>
</dbReference>
<dbReference type="SUPFAM" id="SSF75217">
    <property type="entry name" value="alpha/beta knot"/>
    <property type="match status" value="1"/>
</dbReference>
<dbReference type="AlphaFoldDB" id="A0AA95KFW0"/>
<dbReference type="PIRSF" id="PIRSF015601">
    <property type="entry name" value="MTase_slr0722"/>
    <property type="match status" value="1"/>
</dbReference>
<evidence type="ECO:0000256" key="7">
    <source>
        <dbReference type="ARBA" id="ARBA00022603"/>
    </source>
</evidence>
<dbReference type="Gene3D" id="3.40.1280.10">
    <property type="match status" value="1"/>
</dbReference>
<evidence type="ECO:0000256" key="12">
    <source>
        <dbReference type="PIRNR" id="PIRNR015601"/>
    </source>
</evidence>
<dbReference type="InterPro" id="IPR029026">
    <property type="entry name" value="tRNA_m1G_MTases_N"/>
</dbReference>